<dbReference type="PROSITE" id="PS50209">
    <property type="entry name" value="CARD"/>
    <property type="match status" value="1"/>
</dbReference>
<dbReference type="PANTHER" id="PTHR15034">
    <property type="entry name" value="DEATH DOMAIN-CONTAINING PROTEIN CRADD"/>
    <property type="match status" value="1"/>
</dbReference>
<dbReference type="InterPro" id="IPR011029">
    <property type="entry name" value="DEATH-like_dom_sf"/>
</dbReference>
<organism evidence="2 3">
    <name type="scientific">Dreissena polymorpha</name>
    <name type="common">Zebra mussel</name>
    <name type="synonym">Mytilus polymorpha</name>
    <dbReference type="NCBI Taxonomy" id="45954"/>
    <lineage>
        <taxon>Eukaryota</taxon>
        <taxon>Metazoa</taxon>
        <taxon>Spiralia</taxon>
        <taxon>Lophotrochozoa</taxon>
        <taxon>Mollusca</taxon>
        <taxon>Bivalvia</taxon>
        <taxon>Autobranchia</taxon>
        <taxon>Heteroconchia</taxon>
        <taxon>Euheterodonta</taxon>
        <taxon>Imparidentia</taxon>
        <taxon>Neoheterodontei</taxon>
        <taxon>Myida</taxon>
        <taxon>Dreissenoidea</taxon>
        <taxon>Dreissenidae</taxon>
        <taxon>Dreissena</taxon>
    </lineage>
</organism>
<dbReference type="AlphaFoldDB" id="A0A9D4RIJ6"/>
<reference evidence="2" key="1">
    <citation type="journal article" date="2019" name="bioRxiv">
        <title>The Genome of the Zebra Mussel, Dreissena polymorpha: A Resource for Invasive Species Research.</title>
        <authorList>
            <person name="McCartney M.A."/>
            <person name="Auch B."/>
            <person name="Kono T."/>
            <person name="Mallez S."/>
            <person name="Zhang Y."/>
            <person name="Obille A."/>
            <person name="Becker A."/>
            <person name="Abrahante J.E."/>
            <person name="Garbe J."/>
            <person name="Badalamenti J.P."/>
            <person name="Herman A."/>
            <person name="Mangelson H."/>
            <person name="Liachko I."/>
            <person name="Sullivan S."/>
            <person name="Sone E.D."/>
            <person name="Koren S."/>
            <person name="Silverstein K.A.T."/>
            <person name="Beckman K.B."/>
            <person name="Gohl D.M."/>
        </authorList>
    </citation>
    <scope>NUCLEOTIDE SEQUENCE</scope>
    <source>
        <strain evidence="2">Duluth1</strain>
        <tissue evidence="2">Whole animal</tissue>
    </source>
</reference>
<reference evidence="2" key="2">
    <citation type="submission" date="2020-11" db="EMBL/GenBank/DDBJ databases">
        <authorList>
            <person name="McCartney M.A."/>
            <person name="Auch B."/>
            <person name="Kono T."/>
            <person name="Mallez S."/>
            <person name="Becker A."/>
            <person name="Gohl D.M."/>
            <person name="Silverstein K.A.T."/>
            <person name="Koren S."/>
            <person name="Bechman K.B."/>
            <person name="Herman A."/>
            <person name="Abrahante J.E."/>
            <person name="Garbe J."/>
        </authorList>
    </citation>
    <scope>NUCLEOTIDE SEQUENCE</scope>
    <source>
        <strain evidence="2">Duluth1</strain>
        <tissue evidence="2">Whole animal</tissue>
    </source>
</reference>
<dbReference type="GO" id="GO:0042981">
    <property type="term" value="P:regulation of apoptotic process"/>
    <property type="evidence" value="ECO:0007669"/>
    <property type="project" value="InterPro"/>
</dbReference>
<dbReference type="InterPro" id="IPR001315">
    <property type="entry name" value="CARD"/>
</dbReference>
<comment type="caution">
    <text evidence="2">The sequence shown here is derived from an EMBL/GenBank/DDBJ whole genome shotgun (WGS) entry which is preliminary data.</text>
</comment>
<dbReference type="Pfam" id="PF00619">
    <property type="entry name" value="CARD"/>
    <property type="match status" value="1"/>
</dbReference>
<dbReference type="InterPro" id="IPR037939">
    <property type="entry name" value="CRADD"/>
</dbReference>
<dbReference type="PANTHER" id="PTHR15034:SF5">
    <property type="entry name" value="DEATH DOMAIN-CONTAINING PROTEIN CRADD"/>
    <property type="match status" value="1"/>
</dbReference>
<dbReference type="GO" id="GO:0002020">
    <property type="term" value="F:protease binding"/>
    <property type="evidence" value="ECO:0007669"/>
    <property type="project" value="InterPro"/>
</dbReference>
<name>A0A9D4RIJ6_DREPO</name>
<dbReference type="GO" id="GO:0070513">
    <property type="term" value="F:death domain binding"/>
    <property type="evidence" value="ECO:0007669"/>
    <property type="project" value="InterPro"/>
</dbReference>
<accession>A0A9D4RIJ6</accession>
<dbReference type="EMBL" id="JAIWYP010000002">
    <property type="protein sequence ID" value="KAH3869579.1"/>
    <property type="molecule type" value="Genomic_DNA"/>
</dbReference>
<dbReference type="Proteomes" id="UP000828390">
    <property type="component" value="Unassembled WGS sequence"/>
</dbReference>
<protein>
    <recommendedName>
        <fullName evidence="1">CARD domain-containing protein</fullName>
    </recommendedName>
</protein>
<sequence length="100" mass="11840">MENIHQDTLRANWIFLTENLVLNDLLDFLVQEFLFSDDMYEEVKAEKTNKDKVVKFLFILQRRGPQAFEKFMAGLRQTNQDFIAEKLSETLQQLRLRGGV</sequence>
<dbReference type="Gene3D" id="1.10.533.10">
    <property type="entry name" value="Death Domain, Fas"/>
    <property type="match status" value="1"/>
</dbReference>
<keyword evidence="3" id="KW-1185">Reference proteome</keyword>
<evidence type="ECO:0000313" key="3">
    <source>
        <dbReference type="Proteomes" id="UP000828390"/>
    </source>
</evidence>
<dbReference type="SMART" id="SM00114">
    <property type="entry name" value="CARD"/>
    <property type="match status" value="1"/>
</dbReference>
<evidence type="ECO:0000313" key="2">
    <source>
        <dbReference type="EMBL" id="KAH3869579.1"/>
    </source>
</evidence>
<dbReference type="SUPFAM" id="SSF47986">
    <property type="entry name" value="DEATH domain"/>
    <property type="match status" value="1"/>
</dbReference>
<dbReference type="CDD" id="cd01671">
    <property type="entry name" value="CARD"/>
    <property type="match status" value="1"/>
</dbReference>
<evidence type="ECO:0000259" key="1">
    <source>
        <dbReference type="PROSITE" id="PS50209"/>
    </source>
</evidence>
<proteinExistence type="predicted"/>
<gene>
    <name evidence="2" type="ORF">DPMN_032748</name>
</gene>
<feature type="domain" description="CARD" evidence="1">
    <location>
        <begin position="1"/>
        <end position="90"/>
    </location>
</feature>